<feature type="active site" evidence="9">
    <location>
        <position position="167"/>
    </location>
</feature>
<evidence type="ECO:0000256" key="7">
    <source>
        <dbReference type="ARBA" id="ARBA00022801"/>
    </source>
</evidence>
<dbReference type="GO" id="GO:0005829">
    <property type="term" value="C:cytosol"/>
    <property type="evidence" value="ECO:0007669"/>
    <property type="project" value="InterPro"/>
</dbReference>
<keyword evidence="5 9" id="KW-0963">Cytoplasm</keyword>
<evidence type="ECO:0000256" key="3">
    <source>
        <dbReference type="ARBA" id="ARBA00004496"/>
    </source>
</evidence>
<accession>A0A1G7T567</accession>
<evidence type="ECO:0000256" key="4">
    <source>
        <dbReference type="ARBA" id="ARBA00006641"/>
    </source>
</evidence>
<dbReference type="CDD" id="cd00501">
    <property type="entry name" value="Peptidase_C15"/>
    <property type="match status" value="1"/>
</dbReference>
<dbReference type="FunFam" id="3.40.630.20:FF:000001">
    <property type="entry name" value="Pyrrolidone-carboxylate peptidase"/>
    <property type="match status" value="1"/>
</dbReference>
<evidence type="ECO:0000256" key="8">
    <source>
        <dbReference type="ARBA" id="ARBA00022807"/>
    </source>
</evidence>
<dbReference type="InterPro" id="IPR033693">
    <property type="entry name" value="PGPEP1_Glu_AS"/>
</dbReference>
<dbReference type="InterPro" id="IPR000816">
    <property type="entry name" value="Peptidase_C15"/>
</dbReference>
<dbReference type="NCBIfam" id="TIGR00504">
    <property type="entry name" value="pyro_pdase"/>
    <property type="match status" value="1"/>
</dbReference>
<evidence type="ECO:0000313" key="13">
    <source>
        <dbReference type="Proteomes" id="UP000198614"/>
    </source>
</evidence>
<dbReference type="PROSITE" id="PS01333">
    <property type="entry name" value="PYRASE_GLU"/>
    <property type="match status" value="1"/>
</dbReference>
<dbReference type="InterPro" id="IPR033694">
    <property type="entry name" value="PGPEP1_Cys_AS"/>
</dbReference>
<reference evidence="12 13" key="1">
    <citation type="submission" date="2016-10" db="EMBL/GenBank/DDBJ databases">
        <authorList>
            <person name="de Groot N.N."/>
        </authorList>
    </citation>
    <scope>NUCLEOTIDE SEQUENCE [LARGE SCALE GENOMIC DNA]</scope>
    <source>
        <strain evidence="12 13">CGMCC 4.1859</strain>
    </source>
</reference>
<evidence type="ECO:0000256" key="6">
    <source>
        <dbReference type="ARBA" id="ARBA00022670"/>
    </source>
</evidence>
<proteinExistence type="inferred from homology"/>
<dbReference type="PANTHER" id="PTHR23402:SF1">
    <property type="entry name" value="PYROGLUTAMYL-PEPTIDASE I"/>
    <property type="match status" value="1"/>
</dbReference>
<evidence type="ECO:0000256" key="9">
    <source>
        <dbReference type="HAMAP-Rule" id="MF_00417"/>
    </source>
</evidence>
<comment type="subcellular location">
    <subcellularLocation>
        <location evidence="3 9">Cytoplasm</location>
    </subcellularLocation>
</comment>
<keyword evidence="7 9" id="KW-0378">Hydrolase</keyword>
<dbReference type="NCBIfam" id="NF009676">
    <property type="entry name" value="PRK13197.1"/>
    <property type="match status" value="1"/>
</dbReference>
<feature type="active site" evidence="9 10">
    <location>
        <position position="80"/>
    </location>
</feature>
<dbReference type="InterPro" id="IPR036440">
    <property type="entry name" value="Peptidase_C15-like_sf"/>
</dbReference>
<dbReference type="GO" id="GO:0006508">
    <property type="term" value="P:proteolysis"/>
    <property type="evidence" value="ECO:0007669"/>
    <property type="project" value="UniProtKB-KW"/>
</dbReference>
<organism evidence="12 13">
    <name type="scientific">Streptomyces griseoaurantiacus</name>
    <dbReference type="NCBI Taxonomy" id="68213"/>
    <lineage>
        <taxon>Bacteria</taxon>
        <taxon>Bacillati</taxon>
        <taxon>Actinomycetota</taxon>
        <taxon>Actinomycetes</taxon>
        <taxon>Kitasatosporales</taxon>
        <taxon>Streptomycetaceae</taxon>
        <taxon>Streptomyces</taxon>
        <taxon>Streptomyces aurantiacus group</taxon>
    </lineage>
</organism>
<dbReference type="Gene3D" id="3.40.630.20">
    <property type="entry name" value="Peptidase C15, pyroglutamyl peptidase I-like"/>
    <property type="match status" value="1"/>
</dbReference>
<evidence type="ECO:0000256" key="11">
    <source>
        <dbReference type="PROSITE-ProRule" id="PRU10077"/>
    </source>
</evidence>
<dbReference type="PANTHER" id="PTHR23402">
    <property type="entry name" value="PROTEASE FAMILY C15 PYROGLUTAMYL-PEPTIDASE I-RELATED"/>
    <property type="match status" value="1"/>
</dbReference>
<comment type="subunit">
    <text evidence="9">Homotetramer.</text>
</comment>
<evidence type="ECO:0000256" key="2">
    <source>
        <dbReference type="ARBA" id="ARBA00002280"/>
    </source>
</evidence>
<dbReference type="GO" id="GO:0016920">
    <property type="term" value="F:pyroglutamyl-peptidase activity"/>
    <property type="evidence" value="ECO:0007669"/>
    <property type="project" value="UniProtKB-UniRule"/>
</dbReference>
<dbReference type="SUPFAM" id="SSF53182">
    <property type="entry name" value="Pyrrolidone carboxyl peptidase (pyroglutamate aminopeptidase)"/>
    <property type="match status" value="1"/>
</dbReference>
<evidence type="ECO:0000256" key="10">
    <source>
        <dbReference type="PROSITE-ProRule" id="PRU10076"/>
    </source>
</evidence>
<keyword evidence="8 9" id="KW-0788">Thiol protease</keyword>
<keyword evidence="6 9" id="KW-0645">Protease</keyword>
<dbReference type="PIRSF" id="PIRSF015592">
    <property type="entry name" value="Prld-crbxl_pptds"/>
    <property type="match status" value="1"/>
</dbReference>
<comment type="catalytic activity">
    <reaction evidence="1 9 10">
        <text>Release of an N-terminal pyroglutamyl group from a polypeptide, the second amino acid generally not being Pro.</text>
        <dbReference type="EC" id="3.4.19.3"/>
    </reaction>
</comment>
<gene>
    <name evidence="9" type="primary">pcp</name>
    <name evidence="12" type="ORF">SAMN05216260_11752</name>
</gene>
<comment type="similarity">
    <text evidence="4 9">Belongs to the peptidase C15 family.</text>
</comment>
<sequence length="216" mass="22139">MTRVLITGFAPFGGERVNPSWQAASLVAAEPPAGLTITATELPCVFGTSLDALREAIRASAPDLVLCLGQAGGRPGVTVERVGINVDDARIPDNAGHQPIDEPVVPGGPAAYFSTLPVKACVAAMREAGVPAAVSNTAGTYVCNHVAYGLGHLIATEFPHLRGGFAHVPWTPEQVTDGTAPALEPATVARGVRALLVAAVNTPADQDLKVTEGATH</sequence>
<dbReference type="InterPro" id="IPR016125">
    <property type="entry name" value="Peptidase_C15-like"/>
</dbReference>
<dbReference type="PROSITE" id="PS01334">
    <property type="entry name" value="PYRASE_CYS"/>
    <property type="match status" value="1"/>
</dbReference>
<evidence type="ECO:0000256" key="5">
    <source>
        <dbReference type="ARBA" id="ARBA00022490"/>
    </source>
</evidence>
<evidence type="ECO:0000313" key="12">
    <source>
        <dbReference type="EMBL" id="SDG30164.1"/>
    </source>
</evidence>
<dbReference type="EC" id="3.4.19.3" evidence="9"/>
<dbReference type="HAMAP" id="MF_00417">
    <property type="entry name" value="Pyrrolid_peptidase"/>
    <property type="match status" value="1"/>
</dbReference>
<dbReference type="Proteomes" id="UP000198614">
    <property type="component" value="Unassembled WGS sequence"/>
</dbReference>
<evidence type="ECO:0000256" key="1">
    <source>
        <dbReference type="ARBA" id="ARBA00001770"/>
    </source>
</evidence>
<protein>
    <recommendedName>
        <fullName evidence="9">Pyrrolidone-carboxylate peptidase</fullName>
        <ecNumber evidence="9">3.4.19.3</ecNumber>
    </recommendedName>
    <alternativeName>
        <fullName evidence="9">5-oxoprolyl-peptidase</fullName>
    </alternativeName>
    <alternativeName>
        <fullName evidence="9">Pyroglutamyl-peptidase I</fullName>
        <shortName evidence="9">PGP-I</shortName>
        <shortName evidence="9">Pyrase</shortName>
    </alternativeName>
</protein>
<comment type="function">
    <text evidence="2 9">Removes 5-oxoproline from various penultimate amino acid residues except L-proline.</text>
</comment>
<dbReference type="PRINTS" id="PR00706">
    <property type="entry name" value="PYROGLUPTASE"/>
</dbReference>
<dbReference type="EMBL" id="FNAX01000017">
    <property type="protein sequence ID" value="SDG30164.1"/>
    <property type="molecule type" value="Genomic_DNA"/>
</dbReference>
<dbReference type="InterPro" id="IPR029762">
    <property type="entry name" value="PGP-I_bact-type"/>
</dbReference>
<feature type="active site" evidence="9 11">
    <location>
        <position position="143"/>
    </location>
</feature>
<dbReference type="OrthoDB" id="9779738at2"/>
<name>A0A1G7T567_9ACTN</name>
<dbReference type="AlphaFoldDB" id="A0A1G7T567"/>
<dbReference type="Pfam" id="PF01470">
    <property type="entry name" value="Peptidase_C15"/>
    <property type="match status" value="1"/>
</dbReference>